<keyword evidence="9" id="KW-1185">Reference proteome</keyword>
<sequence>MDIRQLRYFVKVVELKNITTAAEALFIAQPSLSQHMANLESELGVTLLERSVHGTRATATGELLYRHAKTILRQFEDTRSAIRQESESPSGRVAIGFPTSTSRILAAPLLARLQERYPLIELELVEASSGDLTGQVAADRLALAVTMDARADSRLRIEPILEEELFVVVASSQTAPRAFGIEAFARLPLLLPTHPNSVRVATERLLRDRQLKFRLVAETSAVEILILAVERGLGATVLPTAAFALAQQHGRVRGVPIKGRPLLRELSLSLSVSAARSPAVQCVRKLLLQVIDEEIASKRWKGVRLFSDAEASPGKPAPTAAPRRRSAAGRPRRSGPARAAD</sequence>
<dbReference type="RefSeq" id="WP_230682917.1">
    <property type="nucleotide sequence ID" value="NZ_JZWI01000023.1"/>
</dbReference>
<dbReference type="SUPFAM" id="SSF53850">
    <property type="entry name" value="Periplasmic binding protein-like II"/>
    <property type="match status" value="1"/>
</dbReference>
<feature type="compositionally biased region" description="Basic residues" evidence="6">
    <location>
        <begin position="322"/>
        <end position="335"/>
    </location>
</feature>
<comment type="caution">
    <text evidence="8">The sequence shown here is derived from an EMBL/GenBank/DDBJ whole genome shotgun (WGS) entry which is preliminary data.</text>
</comment>
<keyword evidence="2" id="KW-0805">Transcription regulation</keyword>
<reference evidence="8 9" key="1">
    <citation type="submission" date="2015-03" db="EMBL/GenBank/DDBJ databases">
        <title>Genome sequence of Variovorax paradoxus TBEA6.</title>
        <authorList>
            <person name="Poehlein A."/>
            <person name="Schuldes J."/>
            <person name="Wuebbeler J.H."/>
            <person name="Hiessl S."/>
            <person name="Steinbuechel A."/>
            <person name="Daniel R."/>
        </authorList>
    </citation>
    <scope>NUCLEOTIDE SEQUENCE [LARGE SCALE GENOMIC DNA]</scope>
    <source>
        <strain evidence="8 9">TBEA6</strain>
    </source>
</reference>
<dbReference type="PRINTS" id="PR00039">
    <property type="entry name" value="HTHLYSR"/>
</dbReference>
<dbReference type="PATRIC" id="fig|34073.19.peg.4530"/>
<evidence type="ECO:0000256" key="2">
    <source>
        <dbReference type="ARBA" id="ARBA00023015"/>
    </source>
</evidence>
<dbReference type="SUPFAM" id="SSF46785">
    <property type="entry name" value="Winged helix' DNA-binding domain"/>
    <property type="match status" value="1"/>
</dbReference>
<dbReference type="Pfam" id="PF03466">
    <property type="entry name" value="LysR_substrate"/>
    <property type="match status" value="1"/>
</dbReference>
<dbReference type="PROSITE" id="PS50931">
    <property type="entry name" value="HTH_LYSR"/>
    <property type="match status" value="1"/>
</dbReference>
<dbReference type="InterPro" id="IPR036388">
    <property type="entry name" value="WH-like_DNA-bd_sf"/>
</dbReference>
<gene>
    <name evidence="8" type="primary">cysL5</name>
    <name evidence="8" type="ORF">VPARA_44290</name>
</gene>
<comment type="similarity">
    <text evidence="1">Belongs to the LysR transcriptional regulatory family.</text>
</comment>
<evidence type="ECO:0000256" key="1">
    <source>
        <dbReference type="ARBA" id="ARBA00009437"/>
    </source>
</evidence>
<feature type="region of interest" description="Disordered" evidence="6">
    <location>
        <begin position="307"/>
        <end position="341"/>
    </location>
</feature>
<dbReference type="EMBL" id="JZWI01000023">
    <property type="protein sequence ID" value="KLN54507.1"/>
    <property type="molecule type" value="Genomic_DNA"/>
</dbReference>
<protein>
    <submittedName>
        <fullName evidence="8">HTH-type transcriptional regulator CysL</fullName>
    </submittedName>
</protein>
<dbReference type="InterPro" id="IPR036390">
    <property type="entry name" value="WH_DNA-bd_sf"/>
</dbReference>
<dbReference type="PANTHER" id="PTHR30293">
    <property type="entry name" value="TRANSCRIPTIONAL REGULATORY PROTEIN NAC-RELATED"/>
    <property type="match status" value="1"/>
</dbReference>
<dbReference type="InterPro" id="IPR005119">
    <property type="entry name" value="LysR_subst-bd"/>
</dbReference>
<dbReference type="AlphaFoldDB" id="A0A0H2M1D0"/>
<keyword evidence="4" id="KW-0010">Activator</keyword>
<evidence type="ECO:0000313" key="8">
    <source>
        <dbReference type="EMBL" id="KLN54507.1"/>
    </source>
</evidence>
<organism evidence="8 9">
    <name type="scientific">Variovorax paradoxus</name>
    <dbReference type="NCBI Taxonomy" id="34073"/>
    <lineage>
        <taxon>Bacteria</taxon>
        <taxon>Pseudomonadati</taxon>
        <taxon>Pseudomonadota</taxon>
        <taxon>Betaproteobacteria</taxon>
        <taxon>Burkholderiales</taxon>
        <taxon>Comamonadaceae</taxon>
        <taxon>Variovorax</taxon>
    </lineage>
</organism>
<dbReference type="GO" id="GO:2000142">
    <property type="term" value="P:regulation of DNA-templated transcription initiation"/>
    <property type="evidence" value="ECO:0007669"/>
    <property type="project" value="TreeGrafter"/>
</dbReference>
<evidence type="ECO:0000256" key="3">
    <source>
        <dbReference type="ARBA" id="ARBA00023125"/>
    </source>
</evidence>
<keyword evidence="3" id="KW-0238">DNA-binding</keyword>
<accession>A0A0H2M1D0</accession>
<dbReference type="GO" id="GO:0003700">
    <property type="term" value="F:DNA-binding transcription factor activity"/>
    <property type="evidence" value="ECO:0007669"/>
    <property type="project" value="InterPro"/>
</dbReference>
<evidence type="ECO:0000256" key="5">
    <source>
        <dbReference type="ARBA" id="ARBA00023163"/>
    </source>
</evidence>
<dbReference type="Gene3D" id="3.40.190.290">
    <property type="match status" value="1"/>
</dbReference>
<keyword evidence="5" id="KW-0804">Transcription</keyword>
<dbReference type="PANTHER" id="PTHR30293:SF0">
    <property type="entry name" value="NITROGEN ASSIMILATION REGULATORY PROTEIN NAC"/>
    <property type="match status" value="1"/>
</dbReference>
<evidence type="ECO:0000256" key="6">
    <source>
        <dbReference type="SAM" id="MobiDB-lite"/>
    </source>
</evidence>
<dbReference type="FunFam" id="1.10.10.10:FF:000001">
    <property type="entry name" value="LysR family transcriptional regulator"/>
    <property type="match status" value="1"/>
</dbReference>
<evidence type="ECO:0000256" key="4">
    <source>
        <dbReference type="ARBA" id="ARBA00023159"/>
    </source>
</evidence>
<dbReference type="Gene3D" id="1.10.10.10">
    <property type="entry name" value="Winged helix-like DNA-binding domain superfamily/Winged helix DNA-binding domain"/>
    <property type="match status" value="1"/>
</dbReference>
<dbReference type="InterPro" id="IPR000847">
    <property type="entry name" value="LysR_HTH_N"/>
</dbReference>
<dbReference type="Proteomes" id="UP000035170">
    <property type="component" value="Unassembled WGS sequence"/>
</dbReference>
<evidence type="ECO:0000313" key="9">
    <source>
        <dbReference type="Proteomes" id="UP000035170"/>
    </source>
</evidence>
<dbReference type="Pfam" id="PF00126">
    <property type="entry name" value="HTH_1"/>
    <property type="match status" value="1"/>
</dbReference>
<feature type="domain" description="HTH lysR-type" evidence="7">
    <location>
        <begin position="1"/>
        <end position="58"/>
    </location>
</feature>
<evidence type="ECO:0000259" key="7">
    <source>
        <dbReference type="PROSITE" id="PS50931"/>
    </source>
</evidence>
<name>A0A0H2M1D0_VARPD</name>
<dbReference type="GO" id="GO:0003677">
    <property type="term" value="F:DNA binding"/>
    <property type="evidence" value="ECO:0007669"/>
    <property type="project" value="UniProtKB-KW"/>
</dbReference>
<proteinExistence type="inferred from homology"/>